<dbReference type="GeneID" id="25331142"/>
<reference evidence="2 3" key="1">
    <citation type="submission" date="2015-01" db="EMBL/GenBank/DDBJ databases">
        <title>The Genome Sequence of Exophiala xenobiotica CBS118157.</title>
        <authorList>
            <consortium name="The Broad Institute Genomics Platform"/>
            <person name="Cuomo C."/>
            <person name="de Hoog S."/>
            <person name="Gorbushina A."/>
            <person name="Stielow B."/>
            <person name="Teixiera M."/>
            <person name="Abouelleil A."/>
            <person name="Chapman S.B."/>
            <person name="Priest M."/>
            <person name="Young S.K."/>
            <person name="Wortman J."/>
            <person name="Nusbaum C."/>
            <person name="Birren B."/>
        </authorList>
    </citation>
    <scope>NUCLEOTIDE SEQUENCE [LARGE SCALE GENOMIC DNA]</scope>
    <source>
        <strain evidence="2 3">CBS 118157</strain>
    </source>
</reference>
<keyword evidence="3" id="KW-1185">Reference proteome</keyword>
<sequence>MVSQRSLFLVQEKDSSIKPCRPRILHHRTVLLSTTRPNISFSTAMSSNCPKHAYRTGILQVLPIPIFPASGFRLSEHYIMYRKALVMGDTPTASKIASAATPREAGRLGREVKNYNGEKWKQAVNEVAETCNYLKCSQVEECRQALLDSGDRTLAEASLVDRNRGIGFRGDEAENKEDEWGRNLLGKALMKVRDRLRMERQDGEV</sequence>
<dbReference type="InterPro" id="IPR037238">
    <property type="entry name" value="YbiA-like_sf"/>
</dbReference>
<dbReference type="NCBIfam" id="TIGR02464">
    <property type="entry name" value="ribofla_fusion"/>
    <property type="match status" value="1"/>
</dbReference>
<evidence type="ECO:0000313" key="2">
    <source>
        <dbReference type="EMBL" id="KIW53688.1"/>
    </source>
</evidence>
<name>A0A0D2EE63_9EURO</name>
<proteinExistence type="predicted"/>
<dbReference type="SUPFAM" id="SSF143990">
    <property type="entry name" value="YbiA-like"/>
    <property type="match status" value="1"/>
</dbReference>
<dbReference type="CDD" id="cd15457">
    <property type="entry name" value="NADAR"/>
    <property type="match status" value="1"/>
</dbReference>
<gene>
    <name evidence="2" type="ORF">PV05_09234</name>
</gene>
<evidence type="ECO:0000313" key="3">
    <source>
        <dbReference type="Proteomes" id="UP000054342"/>
    </source>
</evidence>
<dbReference type="OrthoDB" id="206452at2759"/>
<dbReference type="Pfam" id="PF08719">
    <property type="entry name" value="NADAR"/>
    <property type="match status" value="1"/>
</dbReference>
<dbReference type="AlphaFoldDB" id="A0A0D2EE63"/>
<dbReference type="InterPro" id="IPR012816">
    <property type="entry name" value="NADAR"/>
</dbReference>
<dbReference type="Proteomes" id="UP000054342">
    <property type="component" value="Unassembled WGS sequence"/>
</dbReference>
<dbReference type="HOGENOM" id="CLU_1337531_0_0_1"/>
<dbReference type="Gene3D" id="1.10.357.40">
    <property type="entry name" value="YbiA-like"/>
    <property type="match status" value="1"/>
</dbReference>
<evidence type="ECO:0000259" key="1">
    <source>
        <dbReference type="Pfam" id="PF08719"/>
    </source>
</evidence>
<dbReference type="EMBL" id="KN847321">
    <property type="protein sequence ID" value="KIW53688.1"/>
    <property type="molecule type" value="Genomic_DNA"/>
</dbReference>
<dbReference type="RefSeq" id="XP_013314272.1">
    <property type="nucleotide sequence ID" value="XM_013458818.1"/>
</dbReference>
<dbReference type="STRING" id="348802.A0A0D2EE63"/>
<organism evidence="2 3">
    <name type="scientific">Exophiala xenobiotica</name>
    <dbReference type="NCBI Taxonomy" id="348802"/>
    <lineage>
        <taxon>Eukaryota</taxon>
        <taxon>Fungi</taxon>
        <taxon>Dikarya</taxon>
        <taxon>Ascomycota</taxon>
        <taxon>Pezizomycotina</taxon>
        <taxon>Eurotiomycetes</taxon>
        <taxon>Chaetothyriomycetidae</taxon>
        <taxon>Chaetothyriales</taxon>
        <taxon>Herpotrichiellaceae</taxon>
        <taxon>Exophiala</taxon>
    </lineage>
</organism>
<accession>A0A0D2EE63</accession>
<protein>
    <recommendedName>
        <fullName evidence="1">NADAR domain-containing protein</fullName>
    </recommendedName>
</protein>
<feature type="domain" description="NADAR" evidence="1">
    <location>
        <begin position="69"/>
        <end position="197"/>
    </location>
</feature>